<comment type="caution">
    <text evidence="7">The sequence shown here is derived from an EMBL/GenBank/DDBJ whole genome shotgun (WGS) entry which is preliminary data.</text>
</comment>
<protein>
    <submittedName>
        <fullName evidence="7">TM2 domain-containing protein</fullName>
    </submittedName>
</protein>
<dbReference type="EMBL" id="JARVLH010000003">
    <property type="protein sequence ID" value="MEX5285365.1"/>
    <property type="molecule type" value="Genomic_DNA"/>
</dbReference>
<evidence type="ECO:0000256" key="4">
    <source>
        <dbReference type="ARBA" id="ARBA00023136"/>
    </source>
</evidence>
<organism evidence="7 8">
    <name type="scientific">Selenomonas sputigena</name>
    <dbReference type="NCBI Taxonomy" id="69823"/>
    <lineage>
        <taxon>Bacteria</taxon>
        <taxon>Bacillati</taxon>
        <taxon>Bacillota</taxon>
        <taxon>Negativicutes</taxon>
        <taxon>Selenomonadales</taxon>
        <taxon>Selenomonadaceae</taxon>
        <taxon>Selenomonas</taxon>
    </lineage>
</organism>
<reference evidence="7 8" key="1">
    <citation type="submission" date="2023-04" db="EMBL/GenBank/DDBJ databases">
        <title>Genome Sequence of Selenomonas sputigena ATCC 33150.</title>
        <authorList>
            <person name="Miller D.P."/>
            <person name="Anvari S."/>
            <person name="Polson S.W."/>
            <person name="Macdonald M."/>
            <person name="Mcdowell J.V."/>
        </authorList>
    </citation>
    <scope>NUCLEOTIDE SEQUENCE [LARGE SCALE GENOMIC DNA]</scope>
    <source>
        <strain evidence="7 8">ATCC 33150</strain>
    </source>
</reference>
<dbReference type="Pfam" id="PF05154">
    <property type="entry name" value="TM2"/>
    <property type="match status" value="1"/>
</dbReference>
<evidence type="ECO:0000313" key="7">
    <source>
        <dbReference type="EMBL" id="MEX5285365.1"/>
    </source>
</evidence>
<gene>
    <name evidence="7" type="ORF">QCO44_06900</name>
</gene>
<dbReference type="Proteomes" id="UP001559623">
    <property type="component" value="Unassembled WGS sequence"/>
</dbReference>
<feature type="domain" description="TM2" evidence="6">
    <location>
        <begin position="18"/>
        <end position="66"/>
    </location>
</feature>
<proteinExistence type="predicted"/>
<name>A0ABV3X588_9FIRM</name>
<keyword evidence="3 5" id="KW-1133">Transmembrane helix</keyword>
<dbReference type="InterPro" id="IPR007829">
    <property type="entry name" value="TM2"/>
</dbReference>
<evidence type="ECO:0000256" key="5">
    <source>
        <dbReference type="SAM" id="Phobius"/>
    </source>
</evidence>
<feature type="transmembrane region" description="Helical" evidence="5">
    <location>
        <begin position="48"/>
        <end position="67"/>
    </location>
</feature>
<accession>A0ABV3X588</accession>
<keyword evidence="8" id="KW-1185">Reference proteome</keyword>
<evidence type="ECO:0000256" key="2">
    <source>
        <dbReference type="ARBA" id="ARBA00022692"/>
    </source>
</evidence>
<evidence type="ECO:0000313" key="8">
    <source>
        <dbReference type="Proteomes" id="UP001559623"/>
    </source>
</evidence>
<evidence type="ECO:0000256" key="3">
    <source>
        <dbReference type="ARBA" id="ARBA00022989"/>
    </source>
</evidence>
<keyword evidence="4 5" id="KW-0472">Membrane</keyword>
<comment type="subcellular location">
    <subcellularLocation>
        <location evidence="1">Membrane</location>
        <topology evidence="1">Multi-pass membrane protein</topology>
    </subcellularLocation>
</comment>
<feature type="transmembrane region" description="Helical" evidence="5">
    <location>
        <begin position="21"/>
        <end position="42"/>
    </location>
</feature>
<keyword evidence="2 5" id="KW-0812">Transmembrane</keyword>
<dbReference type="RefSeq" id="WP_368847091.1">
    <property type="nucleotide sequence ID" value="NZ_CP194411.1"/>
</dbReference>
<evidence type="ECO:0000259" key="6">
    <source>
        <dbReference type="Pfam" id="PF05154"/>
    </source>
</evidence>
<sequence>MNEKKMPLWMQIQRVSSYDKKTALGLCLLGFIGVAGLHRFYVRQYVTGLLYLLTAGIFGIGTCVDVVRLLTNCFKDGDGLCLESAARKRWDDKYAKWRYVYWSMACGRYFVDVTSIIKEENLIHCSYLVELNFSGKNMMPIKNITYAISHVTFQTSKSEILVMTHKGEFLDQAGNVMVEAEGAPWESVRKDSMDECIYLFAMNFQRGR</sequence>
<evidence type="ECO:0000256" key="1">
    <source>
        <dbReference type="ARBA" id="ARBA00004141"/>
    </source>
</evidence>